<dbReference type="Proteomes" id="UP000199017">
    <property type="component" value="Unassembled WGS sequence"/>
</dbReference>
<dbReference type="EMBL" id="FNDU01000007">
    <property type="protein sequence ID" value="SDI39371.1"/>
    <property type="molecule type" value="Genomic_DNA"/>
</dbReference>
<organism evidence="1 2">
    <name type="scientific">Alteribacillus bidgolensis</name>
    <dbReference type="NCBI Taxonomy" id="930129"/>
    <lineage>
        <taxon>Bacteria</taxon>
        <taxon>Bacillati</taxon>
        <taxon>Bacillota</taxon>
        <taxon>Bacilli</taxon>
        <taxon>Bacillales</taxon>
        <taxon>Bacillaceae</taxon>
        <taxon>Alteribacillus</taxon>
    </lineage>
</organism>
<dbReference type="RefSeq" id="WP_091585525.1">
    <property type="nucleotide sequence ID" value="NZ_FNDU01000007.1"/>
</dbReference>
<protein>
    <recommendedName>
        <fullName evidence="3">N-formylglutamate amidohydrolase</fullName>
    </recommendedName>
</protein>
<evidence type="ECO:0008006" key="3">
    <source>
        <dbReference type="Google" id="ProtNLM"/>
    </source>
</evidence>
<dbReference type="STRING" id="930129.SAMN05216352_10797"/>
<gene>
    <name evidence="1" type="ORF">SAMN05216352_10797</name>
</gene>
<proteinExistence type="predicted"/>
<name>A0A1G8K7H5_9BACI</name>
<dbReference type="OrthoDB" id="2962133at2"/>
<reference evidence="1 2" key="1">
    <citation type="submission" date="2016-10" db="EMBL/GenBank/DDBJ databases">
        <authorList>
            <person name="de Groot N.N."/>
        </authorList>
    </citation>
    <scope>NUCLEOTIDE SEQUENCE [LARGE SCALE GENOMIC DNA]</scope>
    <source>
        <strain evidence="2">P4B,CCM 7963,CECT 7998,DSM 25260,IBRC-M 10614,KCTC 13821</strain>
    </source>
</reference>
<sequence>MKRTQTLNSSMAAELEKTFANNNYHGTTEAGLPFHTETGSIPILVSAPHATKHKRNDSIKEQDNYTGAIALLLHQFTDCHLIYATKLGKEDPNYTKGGGLYKKKVVDMINSFNIKYLIDLHGASEKRPFSIDMGTCYGKTMKDDTLCIIKNALVSSSMQGVKQNHHFPAANPNTVTHYANARTGVESVQLEINKVYRDPIRKEDLFLRCVNGLRQMIVNLST</sequence>
<keyword evidence="2" id="KW-1185">Reference proteome</keyword>
<dbReference type="AlphaFoldDB" id="A0A1G8K7H5"/>
<accession>A0A1G8K7H5</accession>
<evidence type="ECO:0000313" key="1">
    <source>
        <dbReference type="EMBL" id="SDI39371.1"/>
    </source>
</evidence>
<evidence type="ECO:0000313" key="2">
    <source>
        <dbReference type="Proteomes" id="UP000199017"/>
    </source>
</evidence>
<dbReference type="Gene3D" id="3.40.630.40">
    <property type="entry name" value="Zn-dependent exopeptidases"/>
    <property type="match status" value="1"/>
</dbReference>